<name>A0A6C0H6N7_9ZZZZ</name>
<dbReference type="AlphaFoldDB" id="A0A6C0H6N7"/>
<evidence type="ECO:0000313" key="1">
    <source>
        <dbReference type="EMBL" id="QHT76164.1"/>
    </source>
</evidence>
<protein>
    <submittedName>
        <fullName evidence="1">Uncharacterized protein</fullName>
    </submittedName>
</protein>
<sequence>MSRTFTIEAIFNNSGNRIRYDGGKFISDTPAGAARKAFSHAARTRKTGRLSLEIHMRETTQGSLHKIYKYQVRRVPNRSEIEHDGVFILYKFTTKVRAL</sequence>
<reference evidence="1" key="1">
    <citation type="journal article" date="2020" name="Nature">
        <title>Giant virus diversity and host interactions through global metagenomics.</title>
        <authorList>
            <person name="Schulz F."/>
            <person name="Roux S."/>
            <person name="Paez-Espino D."/>
            <person name="Jungbluth S."/>
            <person name="Walsh D.A."/>
            <person name="Denef V.J."/>
            <person name="McMahon K.D."/>
            <person name="Konstantinidis K.T."/>
            <person name="Eloe-Fadrosh E.A."/>
            <person name="Kyrpides N.C."/>
            <person name="Woyke T."/>
        </authorList>
    </citation>
    <scope>NUCLEOTIDE SEQUENCE</scope>
    <source>
        <strain evidence="1">GVMAG-M-3300023179-73</strain>
    </source>
</reference>
<accession>A0A6C0H6N7</accession>
<organism evidence="1">
    <name type="scientific">viral metagenome</name>
    <dbReference type="NCBI Taxonomy" id="1070528"/>
    <lineage>
        <taxon>unclassified sequences</taxon>
        <taxon>metagenomes</taxon>
        <taxon>organismal metagenomes</taxon>
    </lineage>
</organism>
<dbReference type="EMBL" id="MN739890">
    <property type="protein sequence ID" value="QHT76164.1"/>
    <property type="molecule type" value="Genomic_DNA"/>
</dbReference>
<proteinExistence type="predicted"/>